<dbReference type="InterPro" id="IPR043502">
    <property type="entry name" value="DNA/RNA_pol_sf"/>
</dbReference>
<evidence type="ECO:0000313" key="2">
    <source>
        <dbReference type="EMBL" id="MEI5687966.1"/>
    </source>
</evidence>
<dbReference type="SUPFAM" id="SSF56672">
    <property type="entry name" value="DNA/RNA polymerases"/>
    <property type="match status" value="1"/>
</dbReference>
<keyword evidence="3" id="KW-1185">Reference proteome</keyword>
<reference evidence="2 3" key="1">
    <citation type="journal article" date="2013" name="Int. J. Syst. Evol. Microbiol.">
        <title>Sphingomonas kyungheensis sp. nov., a bacterium with ginsenoside-converting activity isolated from soil of a ginseng field.</title>
        <authorList>
            <person name="Son H.M."/>
            <person name="Yang J.E."/>
            <person name="Park Y."/>
            <person name="Han C.K."/>
            <person name="Kim S.G."/>
            <person name="Kook M."/>
            <person name="Yi T.H."/>
        </authorList>
    </citation>
    <scope>NUCLEOTIDE SEQUENCE [LARGE SCALE GENOMIC DNA]</scope>
    <source>
        <strain evidence="2 3">LMG 26582</strain>
    </source>
</reference>
<dbReference type="PANTHER" id="PTHR35369">
    <property type="entry name" value="BLR3025 PROTEIN-RELATED"/>
    <property type="match status" value="1"/>
</dbReference>
<proteinExistence type="predicted"/>
<name>A0ABU8H4T8_9SPHN</name>
<gene>
    <name evidence="2" type="ORF">V8201_12820</name>
</gene>
<dbReference type="Proteomes" id="UP001367771">
    <property type="component" value="Unassembled WGS sequence"/>
</dbReference>
<dbReference type="PANTHER" id="PTHR35369:SF2">
    <property type="entry name" value="BLR3025 PROTEIN"/>
    <property type="match status" value="1"/>
</dbReference>
<accession>A0ABU8H4T8</accession>
<dbReference type="EMBL" id="JBBBDM010000006">
    <property type="protein sequence ID" value="MEI5687966.1"/>
    <property type="molecule type" value="Genomic_DNA"/>
</dbReference>
<evidence type="ECO:0000256" key="1">
    <source>
        <dbReference type="ARBA" id="ARBA00022763"/>
    </source>
</evidence>
<dbReference type="InterPro" id="IPR050356">
    <property type="entry name" value="SulA_CellDiv_inhibitor"/>
</dbReference>
<comment type="caution">
    <text evidence="2">The sequence shown here is derived from an EMBL/GenBank/DDBJ whole genome shotgun (WGS) entry which is preliminary data.</text>
</comment>
<protein>
    <submittedName>
        <fullName evidence="2">DNA polymerase Y family protein</fullName>
    </submittedName>
</protein>
<evidence type="ECO:0000313" key="3">
    <source>
        <dbReference type="Proteomes" id="UP001367771"/>
    </source>
</evidence>
<dbReference type="RefSeq" id="WP_336545545.1">
    <property type="nucleotide sequence ID" value="NZ_JBBBDM010000006.1"/>
</dbReference>
<keyword evidence="1" id="KW-0227">DNA damage</keyword>
<organism evidence="2 3">
    <name type="scientific">Sphingomonas kyungheensis</name>
    <dbReference type="NCBI Taxonomy" id="1069987"/>
    <lineage>
        <taxon>Bacteria</taxon>
        <taxon>Pseudomonadati</taxon>
        <taxon>Pseudomonadota</taxon>
        <taxon>Alphaproteobacteria</taxon>
        <taxon>Sphingomonadales</taxon>
        <taxon>Sphingomonadaceae</taxon>
        <taxon>Sphingomonas</taxon>
    </lineage>
</organism>
<sequence>MSDSSASRCLALVFPWLAVDRLRLTRPHLFAGRAAAPVACVEGKGAAQQLSAIDAAAARLGLTVGATLVEALRLAPDLETFPADPHADMDWLDRLAEEASRYGDALAMPPDAVVVVIRGADERALLAEVEARLARRGIAARVALGDTPAIACALARHAGAPAPDETRAVRRLPVAALGLEAETAAALTAAGLRTIGEVMARPARELAAHFGAEVITALHALDAPARPCMRRAVSSLDRRFDAPLAGAAVAAALAALADEAAAMLAARGQGGRRWQAWLFRSDGPVRRLHAESEAARDVASVARRLAEQVGTGGAGIEPGYDLVRLEVTLADRLDAALLRLDGGDAGAPVPPARRKARGGGRLVDGQAELLLLPAAAPVGAIAESDARPIHLFDPPQRIEGVLDSPEGAPLRFRWRRRVHDVARAAGPERIAGEWWRHDAAGLRDYYRIEDRRGRRLWIFHAADEGARAWYVHGVFA</sequence>